<dbReference type="EMBL" id="JACOII010000020">
    <property type="protein sequence ID" value="MBI6547739.1"/>
    <property type="molecule type" value="Genomic_DNA"/>
</dbReference>
<reference evidence="1 2" key="1">
    <citation type="submission" date="2020-08" db="EMBL/GenBank/DDBJ databases">
        <title>Description of Xenorhabdus lircayensis sp. nov., the symbiotic bacterium associated with the entomopathogenic nematode Steirnernema unicornum.</title>
        <authorList>
            <person name="Castaneda-Alvarez C."/>
            <person name="Prodan S."/>
            <person name="Zamorano A."/>
            <person name="San-Blas E."/>
            <person name="Aballay E."/>
        </authorList>
    </citation>
    <scope>NUCLEOTIDE SEQUENCE [LARGE SCALE GENOMIC DNA]</scope>
    <source>
        <strain evidence="1 2">VLS</strain>
    </source>
</reference>
<dbReference type="SUPFAM" id="SSF53448">
    <property type="entry name" value="Nucleotide-diphospho-sugar transferases"/>
    <property type="match status" value="1"/>
</dbReference>
<dbReference type="InterPro" id="IPR029044">
    <property type="entry name" value="Nucleotide-diphossugar_trans"/>
</dbReference>
<protein>
    <submittedName>
        <fullName evidence="1">Uncharacterized protein</fullName>
    </submittedName>
</protein>
<dbReference type="Proteomes" id="UP000696184">
    <property type="component" value="Unassembled WGS sequence"/>
</dbReference>
<gene>
    <name evidence="1" type="ORF">H8A87_03115</name>
</gene>
<evidence type="ECO:0000313" key="1">
    <source>
        <dbReference type="EMBL" id="MBI6547739.1"/>
    </source>
</evidence>
<dbReference type="Pfam" id="PF04488">
    <property type="entry name" value="Gly_transf_sug"/>
    <property type="match status" value="1"/>
</dbReference>
<accession>A0ABS0U1L7</accession>
<evidence type="ECO:0000313" key="2">
    <source>
        <dbReference type="Proteomes" id="UP000696184"/>
    </source>
</evidence>
<keyword evidence="2" id="KW-1185">Reference proteome</keyword>
<dbReference type="InterPro" id="IPR007577">
    <property type="entry name" value="GlycoTrfase_DXD_sugar-bd_CS"/>
</dbReference>
<sequence length="328" mass="38024">MKFKHHGNAIDIGEIPVNFTYRNIETAFRFLSQQANYLSSIQHPELNCLSFFNNHRKEEKNTRSYGDCIDLISYLQHIYRLNLNGNYHNYASASDIARLVILYMEGGIYLDTDVELSDQDIRGILERKSARFSDLYLQSDMGIGDSSGLGWYSGIPYNEFGNAIIASLPQSKKILNLLLHMATMMKRHHLSIQINQSSKANEINKIKRTNKSNEIDKRIDLALKLQKSNHIHLNMKCSMQDPVWRTGLDKYSNDNSELARQNTRIDYTMRMTGPSFIDDNLNPKQKRYFPQKYKLMSKYQNDGVFKDVDDAGDWACIKKKYSDEDPFS</sequence>
<organism evidence="1 2">
    <name type="scientific">Xenorhabdus lircayensis</name>
    <dbReference type="NCBI Taxonomy" id="2763499"/>
    <lineage>
        <taxon>Bacteria</taxon>
        <taxon>Pseudomonadati</taxon>
        <taxon>Pseudomonadota</taxon>
        <taxon>Gammaproteobacteria</taxon>
        <taxon>Enterobacterales</taxon>
        <taxon>Morganellaceae</taxon>
        <taxon>Xenorhabdus</taxon>
    </lineage>
</organism>
<name>A0ABS0U1L7_9GAMM</name>
<proteinExistence type="predicted"/>
<dbReference type="Gene3D" id="3.90.550.20">
    <property type="match status" value="1"/>
</dbReference>
<comment type="caution">
    <text evidence="1">The sequence shown here is derived from an EMBL/GenBank/DDBJ whole genome shotgun (WGS) entry which is preliminary data.</text>
</comment>